<comment type="caution">
    <text evidence="5">The sequence shown here is derived from an EMBL/GenBank/DDBJ whole genome shotgun (WGS) entry which is preliminary data.</text>
</comment>
<evidence type="ECO:0000259" key="4">
    <source>
        <dbReference type="Pfam" id="PF00135"/>
    </source>
</evidence>
<dbReference type="AlphaFoldDB" id="A0A5M9J5Z2"/>
<name>A0A5M9J5Z2_MONFR</name>
<dbReference type="InterPro" id="IPR050309">
    <property type="entry name" value="Type-B_Carboxylest/Lipase"/>
</dbReference>
<organism evidence="5 6">
    <name type="scientific">Monilinia fructicola</name>
    <name type="common">Brown rot fungus</name>
    <name type="synonym">Ciboria fructicola</name>
    <dbReference type="NCBI Taxonomy" id="38448"/>
    <lineage>
        <taxon>Eukaryota</taxon>
        <taxon>Fungi</taxon>
        <taxon>Dikarya</taxon>
        <taxon>Ascomycota</taxon>
        <taxon>Pezizomycotina</taxon>
        <taxon>Leotiomycetes</taxon>
        <taxon>Helotiales</taxon>
        <taxon>Sclerotiniaceae</taxon>
        <taxon>Monilinia</taxon>
    </lineage>
</organism>
<accession>A0A5M9J5Z2</accession>
<dbReference type="GO" id="GO:0016787">
    <property type="term" value="F:hydrolase activity"/>
    <property type="evidence" value="ECO:0007669"/>
    <property type="project" value="UniProtKB-KW"/>
</dbReference>
<feature type="chain" id="PRO_5024469617" description="Carboxylic ester hydrolase" evidence="3">
    <location>
        <begin position="19"/>
        <end position="337"/>
    </location>
</feature>
<dbReference type="VEuPathDB" id="FungiDB:MFRU_008g02460"/>
<comment type="similarity">
    <text evidence="1 3">Belongs to the type-B carboxylesterase/lipase family.</text>
</comment>
<feature type="signal peptide" evidence="3">
    <location>
        <begin position="1"/>
        <end position="18"/>
    </location>
</feature>
<evidence type="ECO:0000313" key="5">
    <source>
        <dbReference type="EMBL" id="KAA8564908.1"/>
    </source>
</evidence>
<keyword evidence="6" id="KW-1185">Reference proteome</keyword>
<keyword evidence="2 3" id="KW-0378">Hydrolase</keyword>
<dbReference type="EC" id="3.1.1.-" evidence="3"/>
<dbReference type="Pfam" id="PF00135">
    <property type="entry name" value="COesterase"/>
    <property type="match status" value="1"/>
</dbReference>
<dbReference type="InterPro" id="IPR002018">
    <property type="entry name" value="CarbesteraseB"/>
</dbReference>
<dbReference type="InterPro" id="IPR019826">
    <property type="entry name" value="Carboxylesterase_B_AS"/>
</dbReference>
<proteinExistence type="inferred from homology"/>
<evidence type="ECO:0000256" key="1">
    <source>
        <dbReference type="ARBA" id="ARBA00005964"/>
    </source>
</evidence>
<sequence>MWLLFSLTLALPAPEKHQLEPSVKLPYAKIIGSSSTGIDTFKGIPYAQPPVGRLRLKPPQSITSHLGTIHANSIPTACPQGVRPAPTALPLNVRAKLAARQISQAPSPIGEDCLTINIQRPSNITKNSKLPVLFWIYGGAFQIGSTQSFDATQILQTSISKSQPIIYVAVNYRLGGFGFLAGSEIFEDGSSNLGLLDQRLGLQWVADNIAAFGGDPNKITIWGQSAGSISVFDQMALYGGQYHYKGKPLFRGAIMDSGAITPAASVDAPRAQAVYDQVVLASGCANSTNSLSCLRSVDYDTYLAATLSLPSISSYNSIAIAYLPRPDYRGGVLPFFP</sequence>
<reference evidence="5 6" key="1">
    <citation type="submission" date="2019-06" db="EMBL/GenBank/DDBJ databases">
        <title>Genome Sequence of the Brown Rot Fungal Pathogen Monilinia fructicola.</title>
        <authorList>
            <person name="De Miccolis Angelini R.M."/>
            <person name="Landi L."/>
            <person name="Abate D."/>
            <person name="Pollastro S."/>
            <person name="Romanazzi G."/>
            <person name="Faretra F."/>
        </authorList>
    </citation>
    <scope>NUCLEOTIDE SEQUENCE [LARGE SCALE GENOMIC DNA]</scope>
    <source>
        <strain evidence="5 6">Mfrc123</strain>
    </source>
</reference>
<keyword evidence="3" id="KW-0732">Signal</keyword>
<dbReference type="InterPro" id="IPR029058">
    <property type="entry name" value="AB_hydrolase_fold"/>
</dbReference>
<dbReference type="Proteomes" id="UP000322873">
    <property type="component" value="Unassembled WGS sequence"/>
</dbReference>
<gene>
    <name evidence="5" type="ORF">EYC84_010678</name>
</gene>
<feature type="domain" description="Carboxylesterase type B" evidence="4">
    <location>
        <begin position="20"/>
        <end position="308"/>
    </location>
</feature>
<evidence type="ECO:0000256" key="3">
    <source>
        <dbReference type="RuleBase" id="RU361235"/>
    </source>
</evidence>
<dbReference type="PANTHER" id="PTHR11559">
    <property type="entry name" value="CARBOXYLESTERASE"/>
    <property type="match status" value="1"/>
</dbReference>
<dbReference type="EMBL" id="VICG01000014">
    <property type="protein sequence ID" value="KAA8564908.1"/>
    <property type="molecule type" value="Genomic_DNA"/>
</dbReference>
<evidence type="ECO:0000313" key="6">
    <source>
        <dbReference type="Proteomes" id="UP000322873"/>
    </source>
</evidence>
<evidence type="ECO:0000256" key="2">
    <source>
        <dbReference type="ARBA" id="ARBA00022801"/>
    </source>
</evidence>
<dbReference type="PROSITE" id="PS00122">
    <property type="entry name" value="CARBOXYLESTERASE_B_1"/>
    <property type="match status" value="1"/>
</dbReference>
<dbReference type="Gene3D" id="3.40.50.1820">
    <property type="entry name" value="alpha/beta hydrolase"/>
    <property type="match status" value="1"/>
</dbReference>
<protein>
    <recommendedName>
        <fullName evidence="3">Carboxylic ester hydrolase</fullName>
        <ecNumber evidence="3">3.1.1.-</ecNumber>
    </recommendedName>
</protein>
<dbReference type="SUPFAM" id="SSF53474">
    <property type="entry name" value="alpha/beta-Hydrolases"/>
    <property type="match status" value="1"/>
</dbReference>